<dbReference type="SUPFAM" id="SSF52540">
    <property type="entry name" value="P-loop containing nucleoside triphosphate hydrolases"/>
    <property type="match status" value="2"/>
</dbReference>
<feature type="region of interest" description="Disordered" evidence="4">
    <location>
        <begin position="587"/>
        <end position="606"/>
    </location>
</feature>
<dbReference type="GO" id="GO:0016787">
    <property type="term" value="F:hydrolase activity"/>
    <property type="evidence" value="ECO:0007669"/>
    <property type="project" value="UniProtKB-KW"/>
</dbReference>
<dbReference type="InParanoid" id="A0A5J5ENV4"/>
<keyword evidence="8" id="KW-1185">Reference proteome</keyword>
<dbReference type="OrthoDB" id="423559at2759"/>
<dbReference type="InterPro" id="IPR014001">
    <property type="entry name" value="Helicase_ATP-bd"/>
</dbReference>
<feature type="compositionally biased region" description="Acidic residues" evidence="4">
    <location>
        <begin position="555"/>
        <end position="582"/>
    </location>
</feature>
<evidence type="ECO:0000256" key="4">
    <source>
        <dbReference type="SAM" id="MobiDB-lite"/>
    </source>
</evidence>
<dbReference type="PANTHER" id="PTHR45626:SF14">
    <property type="entry name" value="ATP-DEPENDENT DNA HELICASE (EUROFUNG)"/>
    <property type="match status" value="1"/>
</dbReference>
<dbReference type="InterPro" id="IPR050628">
    <property type="entry name" value="SNF2_RAD54_helicase_TF"/>
</dbReference>
<dbReference type="GO" id="GO:0008094">
    <property type="term" value="F:ATP-dependent activity, acting on DNA"/>
    <property type="evidence" value="ECO:0007669"/>
    <property type="project" value="TreeGrafter"/>
</dbReference>
<evidence type="ECO:0000259" key="5">
    <source>
        <dbReference type="PROSITE" id="PS51192"/>
    </source>
</evidence>
<dbReference type="InterPro" id="IPR001650">
    <property type="entry name" value="Helicase_C-like"/>
</dbReference>
<dbReference type="AlphaFoldDB" id="A0A5J5ENV4"/>
<keyword evidence="2" id="KW-0378">Hydrolase</keyword>
<evidence type="ECO:0000256" key="2">
    <source>
        <dbReference type="ARBA" id="ARBA00022801"/>
    </source>
</evidence>
<dbReference type="Gene3D" id="3.40.50.10810">
    <property type="entry name" value="Tandem AAA-ATPase domain"/>
    <property type="match status" value="1"/>
</dbReference>
<feature type="compositionally biased region" description="Acidic residues" evidence="4">
    <location>
        <begin position="78"/>
        <end position="90"/>
    </location>
</feature>
<accession>A0A5J5ENV4</accession>
<feature type="compositionally biased region" description="Acidic residues" evidence="4">
    <location>
        <begin position="587"/>
        <end position="602"/>
    </location>
</feature>
<evidence type="ECO:0000313" key="8">
    <source>
        <dbReference type="Proteomes" id="UP000326924"/>
    </source>
</evidence>
<dbReference type="GO" id="GO:0005524">
    <property type="term" value="F:ATP binding"/>
    <property type="evidence" value="ECO:0007669"/>
    <property type="project" value="UniProtKB-KW"/>
</dbReference>
<protein>
    <submittedName>
        <fullName evidence="7">SNF2 family N-terminal domain-containing protein</fullName>
    </submittedName>
</protein>
<dbReference type="SMART" id="SM00490">
    <property type="entry name" value="HELICc"/>
    <property type="match status" value="1"/>
</dbReference>
<feature type="domain" description="Helicase ATP-binding" evidence="5">
    <location>
        <begin position="114"/>
        <end position="317"/>
    </location>
</feature>
<dbReference type="CDD" id="cd18008">
    <property type="entry name" value="DEXDc_SHPRH-like"/>
    <property type="match status" value="1"/>
</dbReference>
<proteinExistence type="predicted"/>
<name>A0A5J5ENV4_9PEZI</name>
<dbReference type="InterPro" id="IPR049730">
    <property type="entry name" value="SNF2/RAD54-like_C"/>
</dbReference>
<dbReference type="PANTHER" id="PTHR45626">
    <property type="entry name" value="TRANSCRIPTION TERMINATION FACTOR 2-RELATED"/>
    <property type="match status" value="1"/>
</dbReference>
<feature type="region of interest" description="Disordered" evidence="4">
    <location>
        <begin position="521"/>
        <end position="582"/>
    </location>
</feature>
<feature type="region of interest" description="Disordered" evidence="4">
    <location>
        <begin position="818"/>
        <end position="842"/>
    </location>
</feature>
<keyword evidence="1" id="KW-0547">Nucleotide-binding</keyword>
<evidence type="ECO:0000259" key="6">
    <source>
        <dbReference type="PROSITE" id="PS51194"/>
    </source>
</evidence>
<dbReference type="GO" id="GO:0005634">
    <property type="term" value="C:nucleus"/>
    <property type="evidence" value="ECO:0007669"/>
    <property type="project" value="TreeGrafter"/>
</dbReference>
<dbReference type="InterPro" id="IPR000330">
    <property type="entry name" value="SNF2_N"/>
</dbReference>
<evidence type="ECO:0000256" key="3">
    <source>
        <dbReference type="ARBA" id="ARBA00022840"/>
    </source>
</evidence>
<dbReference type="Pfam" id="PF00176">
    <property type="entry name" value="SNF2-rel_dom"/>
    <property type="match status" value="1"/>
</dbReference>
<keyword evidence="3" id="KW-0067">ATP-binding</keyword>
<comment type="caution">
    <text evidence="7">The sequence shown here is derived from an EMBL/GenBank/DDBJ whole genome shotgun (WGS) entry which is preliminary data.</text>
</comment>
<dbReference type="GO" id="GO:0006281">
    <property type="term" value="P:DNA repair"/>
    <property type="evidence" value="ECO:0007669"/>
    <property type="project" value="TreeGrafter"/>
</dbReference>
<feature type="compositionally biased region" description="Basic and acidic residues" evidence="4">
    <location>
        <begin position="1"/>
        <end position="11"/>
    </location>
</feature>
<evidence type="ECO:0000313" key="7">
    <source>
        <dbReference type="EMBL" id="KAA8897611.1"/>
    </source>
</evidence>
<dbReference type="Gene3D" id="3.40.50.300">
    <property type="entry name" value="P-loop containing nucleotide triphosphate hydrolases"/>
    <property type="match status" value="1"/>
</dbReference>
<dbReference type="PROSITE" id="PS51192">
    <property type="entry name" value="HELICASE_ATP_BIND_1"/>
    <property type="match status" value="1"/>
</dbReference>
<dbReference type="Pfam" id="PF00271">
    <property type="entry name" value="Helicase_C"/>
    <property type="match status" value="1"/>
</dbReference>
<dbReference type="InterPro" id="IPR027417">
    <property type="entry name" value="P-loop_NTPase"/>
</dbReference>
<organism evidence="7 8">
    <name type="scientific">Sphaerosporella brunnea</name>
    <dbReference type="NCBI Taxonomy" id="1250544"/>
    <lineage>
        <taxon>Eukaryota</taxon>
        <taxon>Fungi</taxon>
        <taxon>Dikarya</taxon>
        <taxon>Ascomycota</taxon>
        <taxon>Pezizomycotina</taxon>
        <taxon>Pezizomycetes</taxon>
        <taxon>Pezizales</taxon>
        <taxon>Pyronemataceae</taxon>
        <taxon>Sphaerosporella</taxon>
    </lineage>
</organism>
<evidence type="ECO:0000256" key="1">
    <source>
        <dbReference type="ARBA" id="ARBA00022741"/>
    </source>
</evidence>
<dbReference type="InterPro" id="IPR038718">
    <property type="entry name" value="SNF2-like_sf"/>
</dbReference>
<dbReference type="PROSITE" id="PS51194">
    <property type="entry name" value="HELICASE_CTER"/>
    <property type="match status" value="1"/>
</dbReference>
<dbReference type="Proteomes" id="UP000326924">
    <property type="component" value="Unassembled WGS sequence"/>
</dbReference>
<feature type="compositionally biased region" description="Basic residues" evidence="4">
    <location>
        <begin position="526"/>
        <end position="551"/>
    </location>
</feature>
<feature type="compositionally biased region" description="Basic and acidic residues" evidence="4">
    <location>
        <begin position="59"/>
        <end position="77"/>
    </location>
</feature>
<gene>
    <name evidence="7" type="ORF">FN846DRAFT_783211</name>
</gene>
<reference evidence="7 8" key="1">
    <citation type="submission" date="2019-09" db="EMBL/GenBank/DDBJ databases">
        <title>Draft genome of the ectomycorrhizal ascomycete Sphaerosporella brunnea.</title>
        <authorList>
            <consortium name="DOE Joint Genome Institute"/>
            <person name="Benucci G.M."/>
            <person name="Marozzi G."/>
            <person name="Antonielli L."/>
            <person name="Sanchez S."/>
            <person name="Marco P."/>
            <person name="Wang X."/>
            <person name="Falini L.B."/>
            <person name="Barry K."/>
            <person name="Haridas S."/>
            <person name="Lipzen A."/>
            <person name="Labutti K."/>
            <person name="Grigoriev I.V."/>
            <person name="Murat C."/>
            <person name="Martin F."/>
            <person name="Albertini E."/>
            <person name="Donnini D."/>
            <person name="Bonito G."/>
        </authorList>
    </citation>
    <scope>NUCLEOTIDE SEQUENCE [LARGE SCALE GENOMIC DNA]</scope>
    <source>
        <strain evidence="7 8">Sb_GMNB300</strain>
    </source>
</reference>
<dbReference type="SMART" id="SM00487">
    <property type="entry name" value="DEXDc"/>
    <property type="match status" value="1"/>
</dbReference>
<dbReference type="CDD" id="cd18793">
    <property type="entry name" value="SF2_C_SNF"/>
    <property type="match status" value="1"/>
</dbReference>
<feature type="domain" description="Helicase C-terminal" evidence="6">
    <location>
        <begin position="613"/>
        <end position="792"/>
    </location>
</feature>
<feature type="region of interest" description="Disordered" evidence="4">
    <location>
        <begin position="1"/>
        <end position="100"/>
    </location>
</feature>
<sequence length="866" mass="97538">MTHYAGEHLDPAKTTQSIKELLEGINDEPVMPKRSRKKKAKLPKKEEDELAAMLEGTELAEKKYDLTVDPDEPPKEEEPIDEPEEEEEEDPSKVEGLKATLHPHQVRGLAFLLSREEKKARGGILADDMGLGKTVQSIALILSHPHPKYPMAEGVTFRDLSPNSKAVAMDAGKRYGRGTLVIAPVSLIKQWEGEIDRLTEDTHKLRVLVHHGAGRAKNPADLKRYDVVITTYDTVRSEHSMSSFKEGSDGYVDAVGVFGITWWRIICDEAHTIKNRLAKASLACCALKARYRWCLTGTPLQNNLDELHSLIKFLRIAPLDDLVAWKENISRPMQQNRGGVAIERLRVVLAAIMLRRTKDVLKKDAEGATGSSLKLPEREIDKVVKEFNPQEKVFYEKLEARTEESLEKMLAGFGDLGGKMSGGNVTSALVLLLRLRQACNHPHLLAGKIHKDKDSGMGLSNPRKKSAKRIDEFEEDDGLADLMGGLSVDQKKCDICFRQLSREDTEDGKVRCQDCSDDLEAVDGGKKHKKARKLKKARKPRKAVKPKRGRRTVFDSDDDDEGSQAEEGTDTEEDEPLDYEDDGFVDSQAEESEDEEDSDFDDSSYSSLLPSTKITTLLEIVSHEIKRKNKTIVFSQFTSMLDLIEPFLYQKGIAFARYDGSMKNDLREASLRRLRGDGEFAPRKGREDKNWCGVLLCSLKCGALGLNLTCASRVVILEPFWNPFIEEQAIDRVHRIGQKQDVIVYKLTIADSVEERILQLQEKKRELAKAAIGDGDMAGRAKAAKMSMNDILFLFKRDAEGNYQDRRSEEFNKKTRILKERRTMPMPVTESQSSASMGGGRFMTSTEIAEAEARRERERNSVYSRR</sequence>
<dbReference type="EMBL" id="VXIS01000196">
    <property type="protein sequence ID" value="KAA8897611.1"/>
    <property type="molecule type" value="Genomic_DNA"/>
</dbReference>
<feature type="compositionally biased region" description="Basic residues" evidence="4">
    <location>
        <begin position="33"/>
        <end position="42"/>
    </location>
</feature>